<dbReference type="Proteomes" id="UP001596548">
    <property type="component" value="Unassembled WGS sequence"/>
</dbReference>
<keyword evidence="2" id="KW-1185">Reference proteome</keyword>
<name>A0ABW2HUJ7_9ACTN</name>
<gene>
    <name evidence="1" type="ORF">ACFQS1_18800</name>
</gene>
<evidence type="ECO:0000313" key="1">
    <source>
        <dbReference type="EMBL" id="MFC7276047.1"/>
    </source>
</evidence>
<dbReference type="EMBL" id="JBHTBJ010000012">
    <property type="protein sequence ID" value="MFC7276047.1"/>
    <property type="molecule type" value="Genomic_DNA"/>
</dbReference>
<dbReference type="RefSeq" id="WP_378969889.1">
    <property type="nucleotide sequence ID" value="NZ_JBHTBJ010000012.1"/>
</dbReference>
<accession>A0ABW2HUJ7</accession>
<proteinExistence type="predicted"/>
<organism evidence="1 2">
    <name type="scientific">Paractinoplanes rhizophilus</name>
    <dbReference type="NCBI Taxonomy" id="1416877"/>
    <lineage>
        <taxon>Bacteria</taxon>
        <taxon>Bacillati</taxon>
        <taxon>Actinomycetota</taxon>
        <taxon>Actinomycetes</taxon>
        <taxon>Micromonosporales</taxon>
        <taxon>Micromonosporaceae</taxon>
        <taxon>Paractinoplanes</taxon>
    </lineage>
</organism>
<evidence type="ECO:0000313" key="2">
    <source>
        <dbReference type="Proteomes" id="UP001596548"/>
    </source>
</evidence>
<comment type="caution">
    <text evidence="1">The sequence shown here is derived from an EMBL/GenBank/DDBJ whole genome shotgun (WGS) entry which is preliminary data.</text>
</comment>
<protein>
    <submittedName>
        <fullName evidence="1">Uncharacterized protein</fullName>
    </submittedName>
</protein>
<reference evidence="2" key="1">
    <citation type="journal article" date="2019" name="Int. J. Syst. Evol. Microbiol.">
        <title>The Global Catalogue of Microorganisms (GCM) 10K type strain sequencing project: providing services to taxonomists for standard genome sequencing and annotation.</title>
        <authorList>
            <consortium name="The Broad Institute Genomics Platform"/>
            <consortium name="The Broad Institute Genome Sequencing Center for Infectious Disease"/>
            <person name="Wu L."/>
            <person name="Ma J."/>
        </authorList>
    </citation>
    <scope>NUCLEOTIDE SEQUENCE [LARGE SCALE GENOMIC DNA]</scope>
    <source>
        <strain evidence="2">XZYJT-10</strain>
    </source>
</reference>
<sequence>MATGEPTLTLRDIAQIAGVQRAVVSTWRRRPRARGQHLPFPAAVSSSDTYERFSRDEVVAWLESTGRGKNADHRLDAPALSVPPGATLEDLVTLLCLRTSVEDDLDAARLEEVAGRIDPYDKFLLSESRRLTVTDDVLRFVEELIEASFGPAEALGRLEVGPAGRAVGSRELVDRGTELLHAVAETAALYLGGKAVPVAFSGGPPSLALTLASDSGRLIVPGSSPSDRVLRRRALLHGIDIFDHDGGPLLRVLSLPGTDSERALSAVDDLLLELAPHEVALVISSAGKLCDRLQGEDERRRSALLRPRQLTAALRLPRGLWKQAHRQALGVWVCEGGRSTDRPPMAGDLGAYPANELVADDLAADVFAALSAGDGRAYRYLRPVDLPAILAGAPVVPPGTRALRWGTAPGDHLTRVRAAALITATPLDPFDVLVSASHGAVLLRQRSLAELHELGAVRVHRRTRIDRNHGDPNGTVAVLTADGTMDDVLMDPFDAERLYPRAHRTEAGDVVFLDGAKPQARVDVRGGSLVASPSRILRLAATAGIGSYSLAALINHRMPPGEWQTWNIPFLEPGDAASLESALAEASNHDAGLRRHQDALHDLVTALVDGVAAGAVIVEGT</sequence>